<evidence type="ECO:0000256" key="3">
    <source>
        <dbReference type="ARBA" id="ARBA00022475"/>
    </source>
</evidence>
<keyword evidence="4 9" id="KW-0812">Transmembrane</keyword>
<organism evidence="10 11">
    <name type="scientific">Gimesia chilikensis</name>
    <dbReference type="NCBI Taxonomy" id="2605989"/>
    <lineage>
        <taxon>Bacteria</taxon>
        <taxon>Pseudomonadati</taxon>
        <taxon>Planctomycetota</taxon>
        <taxon>Planctomycetia</taxon>
        <taxon>Planctomycetales</taxon>
        <taxon>Planctomycetaceae</taxon>
        <taxon>Gimesia</taxon>
    </lineage>
</organism>
<feature type="transmembrane region" description="Helical" evidence="9">
    <location>
        <begin position="74"/>
        <end position="94"/>
    </location>
</feature>
<proteinExistence type="inferred from homology"/>
<keyword evidence="2" id="KW-0813">Transport</keyword>
<gene>
    <name evidence="10" type="ORF">HG66A1_26250</name>
</gene>
<keyword evidence="6" id="KW-0406">Ion transport</keyword>
<dbReference type="PANTHER" id="PTHR33281:SF19">
    <property type="entry name" value="VOLTAGE-DEPENDENT ANION CHANNEL-FORMING PROTEIN YNEE"/>
    <property type="match status" value="1"/>
</dbReference>
<dbReference type="GO" id="GO:0005254">
    <property type="term" value="F:chloride channel activity"/>
    <property type="evidence" value="ECO:0007669"/>
    <property type="project" value="InterPro"/>
</dbReference>
<comment type="similarity">
    <text evidence="8">Belongs to the anion channel-forming bestrophin (TC 1.A.46) family.</text>
</comment>
<evidence type="ECO:0000256" key="5">
    <source>
        <dbReference type="ARBA" id="ARBA00022989"/>
    </source>
</evidence>
<evidence type="ECO:0000256" key="9">
    <source>
        <dbReference type="SAM" id="Phobius"/>
    </source>
</evidence>
<dbReference type="Proteomes" id="UP000320421">
    <property type="component" value="Chromosome"/>
</dbReference>
<dbReference type="EMBL" id="CP036266">
    <property type="protein sequence ID" value="QDT20835.1"/>
    <property type="molecule type" value="Genomic_DNA"/>
</dbReference>
<evidence type="ECO:0000256" key="8">
    <source>
        <dbReference type="ARBA" id="ARBA00034708"/>
    </source>
</evidence>
<sequence length="314" mass="35106">MHVVILTFCLAFRGNKMTSYQTRKGFWHEAVALEGAVTLKVIPSVLIFGILSSVVCGAASFIKDHFQVSFELDISVFGFAGVALGILLVIRLNAGYDRWWEARTLWGGIVNQSRNLIISSITYGPENKTWRDNMVRWTAAFPHVARHTLRSEPLSDEVINLIGPDAASNLTASGHMPSTVAMQIGELLQTATKQGELDGFAFMQIDRERALLIDHLGACERIVLTPLPQIYSLKIRHFILLFLLLLPVAMIPQLNTIWWIPILTMLIAYPLLSLDQIGVELENPFSTANHSHLPLNDISATIERNLLSFLHLKQ</sequence>
<accession>A0A517PN71</accession>
<protein>
    <submittedName>
        <fullName evidence="10">Bestrophin, RFP-TM, chloride channel</fullName>
    </submittedName>
</protein>
<keyword evidence="3" id="KW-1003">Cell membrane</keyword>
<evidence type="ECO:0000256" key="6">
    <source>
        <dbReference type="ARBA" id="ARBA00023065"/>
    </source>
</evidence>
<dbReference type="AlphaFoldDB" id="A0A517PN71"/>
<evidence type="ECO:0000313" key="11">
    <source>
        <dbReference type="Proteomes" id="UP000320421"/>
    </source>
</evidence>
<keyword evidence="5 9" id="KW-1133">Transmembrane helix</keyword>
<feature type="transmembrane region" description="Helical" evidence="9">
    <location>
        <begin position="235"/>
        <end position="251"/>
    </location>
</feature>
<dbReference type="GO" id="GO:0005886">
    <property type="term" value="C:plasma membrane"/>
    <property type="evidence" value="ECO:0007669"/>
    <property type="project" value="UniProtKB-SubCell"/>
</dbReference>
<evidence type="ECO:0000256" key="7">
    <source>
        <dbReference type="ARBA" id="ARBA00023136"/>
    </source>
</evidence>
<feature type="transmembrane region" description="Helical" evidence="9">
    <location>
        <begin position="41"/>
        <end position="62"/>
    </location>
</feature>
<evidence type="ECO:0000256" key="1">
    <source>
        <dbReference type="ARBA" id="ARBA00004651"/>
    </source>
</evidence>
<dbReference type="InterPro" id="IPR044669">
    <property type="entry name" value="YneE/VCCN1/2-like"/>
</dbReference>
<dbReference type="PANTHER" id="PTHR33281">
    <property type="entry name" value="UPF0187 PROTEIN YNEE"/>
    <property type="match status" value="1"/>
</dbReference>
<evidence type="ECO:0000256" key="2">
    <source>
        <dbReference type="ARBA" id="ARBA00022448"/>
    </source>
</evidence>
<dbReference type="Pfam" id="PF25539">
    <property type="entry name" value="Bestrophin_2"/>
    <property type="match status" value="1"/>
</dbReference>
<keyword evidence="11" id="KW-1185">Reference proteome</keyword>
<comment type="subcellular location">
    <subcellularLocation>
        <location evidence="1">Cell membrane</location>
        <topology evidence="1">Multi-pass membrane protein</topology>
    </subcellularLocation>
</comment>
<keyword evidence="7 9" id="KW-0472">Membrane</keyword>
<name>A0A517PN71_9PLAN</name>
<evidence type="ECO:0000313" key="10">
    <source>
        <dbReference type="EMBL" id="QDT20835.1"/>
    </source>
</evidence>
<evidence type="ECO:0000256" key="4">
    <source>
        <dbReference type="ARBA" id="ARBA00022692"/>
    </source>
</evidence>
<reference evidence="10 11" key="1">
    <citation type="submission" date="2019-02" db="EMBL/GenBank/DDBJ databases">
        <title>Deep-cultivation of Planctomycetes and their phenomic and genomic characterization uncovers novel biology.</title>
        <authorList>
            <person name="Wiegand S."/>
            <person name="Jogler M."/>
            <person name="Boedeker C."/>
            <person name="Pinto D."/>
            <person name="Vollmers J."/>
            <person name="Rivas-Marin E."/>
            <person name="Kohn T."/>
            <person name="Peeters S.H."/>
            <person name="Heuer A."/>
            <person name="Rast P."/>
            <person name="Oberbeckmann S."/>
            <person name="Bunk B."/>
            <person name="Jeske O."/>
            <person name="Meyerdierks A."/>
            <person name="Storesund J.E."/>
            <person name="Kallscheuer N."/>
            <person name="Luecker S."/>
            <person name="Lage O.M."/>
            <person name="Pohl T."/>
            <person name="Merkel B.J."/>
            <person name="Hornburger P."/>
            <person name="Mueller R.-W."/>
            <person name="Bruemmer F."/>
            <person name="Labrenz M."/>
            <person name="Spormann A.M."/>
            <person name="Op den Camp H."/>
            <person name="Overmann J."/>
            <person name="Amann R."/>
            <person name="Jetten M.S.M."/>
            <person name="Mascher T."/>
            <person name="Medema M.H."/>
            <person name="Devos D.P."/>
            <person name="Kaster A.-K."/>
            <person name="Ovreas L."/>
            <person name="Rohde M."/>
            <person name="Galperin M.Y."/>
            <person name="Jogler C."/>
        </authorList>
    </citation>
    <scope>NUCLEOTIDE SEQUENCE [LARGE SCALE GENOMIC DNA]</scope>
    <source>
        <strain evidence="10 11">HG66A1</strain>
    </source>
</reference>